<feature type="compositionally biased region" description="Polar residues" evidence="1">
    <location>
        <begin position="643"/>
        <end position="653"/>
    </location>
</feature>
<evidence type="ECO:0000259" key="2">
    <source>
        <dbReference type="Pfam" id="PF22379"/>
    </source>
</evidence>
<protein>
    <recommendedName>
        <fullName evidence="2">MCM10 OB-fold domain-containing protein</fullName>
    </recommendedName>
</protein>
<comment type="caution">
    <text evidence="3">The sequence shown here is derived from an EMBL/GenBank/DDBJ whole genome shotgun (WGS) entry which is preliminary data.</text>
</comment>
<dbReference type="Pfam" id="PF22379">
    <property type="entry name" value="OB_MCM10"/>
    <property type="match status" value="1"/>
</dbReference>
<feature type="compositionally biased region" description="Basic and acidic residues" evidence="1">
    <location>
        <begin position="527"/>
        <end position="540"/>
    </location>
</feature>
<reference evidence="3 4" key="1">
    <citation type="journal article" date="2024" name="Science">
        <title>Giant polyketide synthase enzymes in the biosynthesis of giant marine polyether toxins.</title>
        <authorList>
            <person name="Fallon T.R."/>
            <person name="Shende V.V."/>
            <person name="Wierzbicki I.H."/>
            <person name="Pendleton A.L."/>
            <person name="Watervoot N.F."/>
            <person name="Auber R.P."/>
            <person name="Gonzalez D.J."/>
            <person name="Wisecaver J.H."/>
            <person name="Moore B.S."/>
        </authorList>
    </citation>
    <scope>NUCLEOTIDE SEQUENCE [LARGE SCALE GENOMIC DNA]</scope>
    <source>
        <strain evidence="3 4">12B1</strain>
    </source>
</reference>
<feature type="domain" description="MCM10 OB-fold" evidence="2">
    <location>
        <begin position="285"/>
        <end position="391"/>
    </location>
</feature>
<dbReference type="GO" id="GO:0003688">
    <property type="term" value="F:DNA replication origin binding"/>
    <property type="evidence" value="ECO:0007669"/>
    <property type="project" value="TreeGrafter"/>
</dbReference>
<sequence length="771" mass="82875">MHQADVGVQASSMDSLMQELGEDEETVKMSDGGLVGEASLMDALEEELDEGDAGRGMEGGVPTGKDAEGRMPAGGRIEDGMPATVGSASHTTALMQGLVNTDDLLIAHRNEAAASVMHTLPRELGDHGRLGGSSFIPNDDCGAASSGSAGDTRGLNEVDSNANEAQQEEHEPTEEQMDASELFGSCSEDDMEPSKEQDANDVASLIPKRATTIDEWQSRSFPGGVRTTSSERSHPTPKQRAQPSTARGSGLSLSSARILPAAHAASGDRSSGSSKPHRPREVERISGISLSRRHLSQRALDELLENSHCRVLTLQQAKAHAGAQGHWATIGVVAQYAPGSMKGARANKYHKWVLTDLHPTTPSTISVLHFGEKCEKVCIGDVRVLMAPKLLTGEGTSTLGLACTVKSLEQLVLVGQADRVCPCRHTGPDGVRCTTLIHRESTDYCSVHLHAAMRAPPTTRLDLAAAAPVPGAAMTRTKPGLPPAARRSPITSHPQRAKPVPLGLREGGVGCRASGSNASLKAAGCVRNRDRHDPRDDGKANAESAAVDAESRRAETHVDQSARKNPHQELRSEFLKRQQSAGARNLVQYASNLHKHQEERRRLEEERRKRQRLLDEKATKQQAQRQGQRPPLRSRPGDRAHTQMPTSNPNQATSSSSKPSLSASPARAGLSADSDDEEELLIVDETPAETHLQDRESNDWKRFLYAGRKLPQSAAPHQSTLSYSAPPANVVTKVFGAVQSKEEREALVRHMQVIKHGIAFGKTADLEATES</sequence>
<dbReference type="InterPro" id="IPR012340">
    <property type="entry name" value="NA-bd_OB-fold"/>
</dbReference>
<evidence type="ECO:0000313" key="3">
    <source>
        <dbReference type="EMBL" id="KAL1530486.1"/>
    </source>
</evidence>
<dbReference type="AlphaFoldDB" id="A0AB34KBW5"/>
<dbReference type="EMBL" id="JBGBPQ010000001">
    <property type="protein sequence ID" value="KAL1530486.1"/>
    <property type="molecule type" value="Genomic_DNA"/>
</dbReference>
<feature type="compositionally biased region" description="Polar residues" evidence="1">
    <location>
        <begin position="214"/>
        <end position="228"/>
    </location>
</feature>
<name>A0AB34KBW5_PRYPA</name>
<accession>A0AB34KBW5</accession>
<dbReference type="GO" id="GO:0006270">
    <property type="term" value="P:DNA replication initiation"/>
    <property type="evidence" value="ECO:0007669"/>
    <property type="project" value="InterPro"/>
</dbReference>
<dbReference type="GO" id="GO:0003697">
    <property type="term" value="F:single-stranded DNA binding"/>
    <property type="evidence" value="ECO:0007669"/>
    <property type="project" value="InterPro"/>
</dbReference>
<dbReference type="Proteomes" id="UP001515480">
    <property type="component" value="Unassembled WGS sequence"/>
</dbReference>
<feature type="compositionally biased region" description="Basic and acidic residues" evidence="1">
    <location>
        <begin position="549"/>
        <end position="568"/>
    </location>
</feature>
<feature type="compositionally biased region" description="Polar residues" evidence="1">
    <location>
        <begin position="239"/>
        <end position="255"/>
    </location>
</feature>
<feature type="region of interest" description="Disordered" evidence="1">
    <location>
        <begin position="472"/>
        <end position="568"/>
    </location>
</feature>
<evidence type="ECO:0000313" key="4">
    <source>
        <dbReference type="Proteomes" id="UP001515480"/>
    </source>
</evidence>
<feature type="region of interest" description="Disordered" evidence="1">
    <location>
        <begin position="591"/>
        <end position="676"/>
    </location>
</feature>
<dbReference type="InterPro" id="IPR055065">
    <property type="entry name" value="OB_MCM10"/>
</dbReference>
<feature type="compositionally biased region" description="Low complexity" evidence="1">
    <location>
        <begin position="654"/>
        <end position="666"/>
    </location>
</feature>
<feature type="region of interest" description="Disordered" evidence="1">
    <location>
        <begin position="139"/>
        <end position="179"/>
    </location>
</feature>
<feature type="compositionally biased region" description="Basic and acidic residues" evidence="1">
    <location>
        <begin position="595"/>
        <end position="619"/>
    </location>
</feature>
<gene>
    <name evidence="3" type="ORF">AB1Y20_001388</name>
</gene>
<keyword evidence="4" id="KW-1185">Reference proteome</keyword>
<feature type="region of interest" description="Disordered" evidence="1">
    <location>
        <begin position="49"/>
        <end position="71"/>
    </location>
</feature>
<proteinExistence type="predicted"/>
<organism evidence="3 4">
    <name type="scientific">Prymnesium parvum</name>
    <name type="common">Toxic golden alga</name>
    <dbReference type="NCBI Taxonomy" id="97485"/>
    <lineage>
        <taxon>Eukaryota</taxon>
        <taxon>Haptista</taxon>
        <taxon>Haptophyta</taxon>
        <taxon>Prymnesiophyceae</taxon>
        <taxon>Prymnesiales</taxon>
        <taxon>Prymnesiaceae</taxon>
        <taxon>Prymnesium</taxon>
    </lineage>
</organism>
<dbReference type="PANTHER" id="PTHR13454:SF11">
    <property type="entry name" value="PROTEIN MCM10 HOMOLOG"/>
    <property type="match status" value="1"/>
</dbReference>
<dbReference type="GO" id="GO:0043596">
    <property type="term" value="C:nuclear replication fork"/>
    <property type="evidence" value="ECO:0007669"/>
    <property type="project" value="TreeGrafter"/>
</dbReference>
<feature type="region of interest" description="Disordered" evidence="1">
    <location>
        <begin position="210"/>
        <end position="287"/>
    </location>
</feature>
<dbReference type="PANTHER" id="PTHR13454">
    <property type="entry name" value="PROTEIN MCM10 HOMOLOG"/>
    <property type="match status" value="1"/>
</dbReference>
<dbReference type="InterPro" id="IPR040184">
    <property type="entry name" value="Mcm10"/>
</dbReference>
<dbReference type="Gene3D" id="2.40.50.140">
    <property type="entry name" value="Nucleic acid-binding proteins"/>
    <property type="match status" value="1"/>
</dbReference>
<evidence type="ECO:0000256" key="1">
    <source>
        <dbReference type="SAM" id="MobiDB-lite"/>
    </source>
</evidence>